<dbReference type="GO" id="GO:0003723">
    <property type="term" value="F:RNA binding"/>
    <property type="evidence" value="ECO:0007669"/>
    <property type="project" value="TreeGrafter"/>
</dbReference>
<dbReference type="EMBL" id="JAODUO010001289">
    <property type="protein sequence ID" value="KAK2167140.1"/>
    <property type="molecule type" value="Genomic_DNA"/>
</dbReference>
<dbReference type="FunFam" id="1.10.10.10:FF:000118">
    <property type="entry name" value="40S ribosomal protein S19"/>
    <property type="match status" value="1"/>
</dbReference>
<gene>
    <name evidence="6" type="ORF">NP493_1288g00004</name>
</gene>
<reference evidence="6" key="1">
    <citation type="journal article" date="2023" name="Mol. Biol. Evol.">
        <title>Third-Generation Sequencing Reveals the Adaptive Role of the Epigenome in Three Deep-Sea Polychaetes.</title>
        <authorList>
            <person name="Perez M."/>
            <person name="Aroh O."/>
            <person name="Sun Y."/>
            <person name="Lan Y."/>
            <person name="Juniper S.K."/>
            <person name="Young C.R."/>
            <person name="Angers B."/>
            <person name="Qian P.Y."/>
        </authorList>
    </citation>
    <scope>NUCLEOTIDE SEQUENCE</scope>
    <source>
        <strain evidence="6">R07B-5</strain>
    </source>
</reference>
<evidence type="ECO:0000256" key="4">
    <source>
        <dbReference type="ARBA" id="ARBA00035143"/>
    </source>
</evidence>
<evidence type="ECO:0000256" key="2">
    <source>
        <dbReference type="ARBA" id="ARBA00022980"/>
    </source>
</evidence>
<evidence type="ECO:0000256" key="1">
    <source>
        <dbReference type="ARBA" id="ARBA00010014"/>
    </source>
</evidence>
<keyword evidence="2" id="KW-0689">Ribosomal protein</keyword>
<dbReference type="InterPro" id="IPR036388">
    <property type="entry name" value="WH-like_DNA-bd_sf"/>
</dbReference>
<comment type="similarity">
    <text evidence="1">Belongs to the eukaryotic ribosomal protein eS19 family.</text>
</comment>
<dbReference type="Proteomes" id="UP001209878">
    <property type="component" value="Unassembled WGS sequence"/>
</dbReference>
<dbReference type="GO" id="GO:0022627">
    <property type="term" value="C:cytosolic small ribosomal subunit"/>
    <property type="evidence" value="ECO:0007669"/>
    <property type="project" value="TreeGrafter"/>
</dbReference>
<dbReference type="GO" id="GO:0006412">
    <property type="term" value="P:translation"/>
    <property type="evidence" value="ECO:0007669"/>
    <property type="project" value="InterPro"/>
</dbReference>
<keyword evidence="3" id="KW-0687">Ribonucleoprotein</keyword>
<dbReference type="GO" id="GO:0000028">
    <property type="term" value="P:ribosomal small subunit assembly"/>
    <property type="evidence" value="ECO:0007669"/>
    <property type="project" value="TreeGrafter"/>
</dbReference>
<dbReference type="SUPFAM" id="SSF46785">
    <property type="entry name" value="Winged helix' DNA-binding domain"/>
    <property type="match status" value="1"/>
</dbReference>
<proteinExistence type="inferred from homology"/>
<dbReference type="InterPro" id="IPR036390">
    <property type="entry name" value="WH_DNA-bd_sf"/>
</dbReference>
<protein>
    <recommendedName>
        <fullName evidence="4">Small ribosomal subunit protein eS19</fullName>
    </recommendedName>
    <alternativeName>
        <fullName evidence="5">40S ribosomal protein S19</fullName>
    </alternativeName>
</protein>
<sequence>MPGISVKDVDQHEFVKGLSAFLKKSGKMKVPDWTDLVKLGRHKEMAPYDDDWYYTRAASIARHLYIRAPAGVGSFTKIYGGRKRNGTCPSHFSRSSTSIARKVLQSLEGIKFVEKDPSGGRRMTREGRRDLDRIASQIHAKAKKAAAAAALHVE</sequence>
<comment type="caution">
    <text evidence="6">The sequence shown here is derived from an EMBL/GenBank/DDBJ whole genome shotgun (WGS) entry which is preliminary data.</text>
</comment>
<dbReference type="InterPro" id="IPR001266">
    <property type="entry name" value="Ribosomal_eS19"/>
</dbReference>
<dbReference type="PROSITE" id="PS00628">
    <property type="entry name" value="RIBOSOMAL_S19E"/>
    <property type="match status" value="1"/>
</dbReference>
<dbReference type="GO" id="GO:0003735">
    <property type="term" value="F:structural constituent of ribosome"/>
    <property type="evidence" value="ECO:0007669"/>
    <property type="project" value="InterPro"/>
</dbReference>
<name>A0AAD9NEK8_RIDPI</name>
<dbReference type="InterPro" id="IPR018277">
    <property type="entry name" value="Ribosomal_eS19_CS"/>
</dbReference>
<evidence type="ECO:0000313" key="7">
    <source>
        <dbReference type="Proteomes" id="UP001209878"/>
    </source>
</evidence>
<evidence type="ECO:0000256" key="5">
    <source>
        <dbReference type="ARBA" id="ARBA00035466"/>
    </source>
</evidence>
<evidence type="ECO:0000256" key="3">
    <source>
        <dbReference type="ARBA" id="ARBA00023274"/>
    </source>
</evidence>
<accession>A0AAD9NEK8</accession>
<organism evidence="6 7">
    <name type="scientific">Ridgeia piscesae</name>
    <name type="common">Tubeworm</name>
    <dbReference type="NCBI Taxonomy" id="27915"/>
    <lineage>
        <taxon>Eukaryota</taxon>
        <taxon>Metazoa</taxon>
        <taxon>Spiralia</taxon>
        <taxon>Lophotrochozoa</taxon>
        <taxon>Annelida</taxon>
        <taxon>Polychaeta</taxon>
        <taxon>Sedentaria</taxon>
        <taxon>Canalipalpata</taxon>
        <taxon>Sabellida</taxon>
        <taxon>Siboglinidae</taxon>
        <taxon>Ridgeia</taxon>
    </lineage>
</organism>
<dbReference type="PANTHER" id="PTHR11710:SF0">
    <property type="entry name" value="40S RIBOSOMAL PROTEIN S19"/>
    <property type="match status" value="1"/>
</dbReference>
<dbReference type="Pfam" id="PF01090">
    <property type="entry name" value="Ribosomal_S19e"/>
    <property type="match status" value="1"/>
</dbReference>
<dbReference type="AlphaFoldDB" id="A0AAD9NEK8"/>
<dbReference type="Gene3D" id="1.10.10.10">
    <property type="entry name" value="Winged helix-like DNA-binding domain superfamily/Winged helix DNA-binding domain"/>
    <property type="match status" value="1"/>
</dbReference>
<dbReference type="PANTHER" id="PTHR11710">
    <property type="entry name" value="40S RIBOSOMAL PROTEIN S19"/>
    <property type="match status" value="1"/>
</dbReference>
<keyword evidence="7" id="KW-1185">Reference proteome</keyword>
<evidence type="ECO:0000313" key="6">
    <source>
        <dbReference type="EMBL" id="KAK2167140.1"/>
    </source>
</evidence>
<dbReference type="SMART" id="SM01413">
    <property type="entry name" value="Ribosomal_S19e"/>
    <property type="match status" value="1"/>
</dbReference>